<dbReference type="Pfam" id="PF07631">
    <property type="entry name" value="PSD4"/>
    <property type="match status" value="1"/>
</dbReference>
<feature type="domain" description="DUF1592" evidence="4">
    <location>
        <begin position="450"/>
        <end position="577"/>
    </location>
</feature>
<feature type="domain" description="DUF1587" evidence="2">
    <location>
        <begin position="64"/>
        <end position="128"/>
    </location>
</feature>
<organism evidence="5 6">
    <name type="scientific">Pirellulimonas nuda</name>
    <dbReference type="NCBI Taxonomy" id="2528009"/>
    <lineage>
        <taxon>Bacteria</taxon>
        <taxon>Pseudomonadati</taxon>
        <taxon>Planctomycetota</taxon>
        <taxon>Planctomycetia</taxon>
        <taxon>Pirellulales</taxon>
        <taxon>Lacipirellulaceae</taxon>
        <taxon>Pirellulimonas</taxon>
    </lineage>
</organism>
<protein>
    <recommendedName>
        <fullName evidence="7">Planctomycete cytochrome C</fullName>
    </recommendedName>
</protein>
<accession>A0A518DH61</accession>
<name>A0A518DH61_9BACT</name>
<sequence>MPPPSDGVPVAIAPVGWSSRSNPESGPPVNAVHADSLHTLRALAALLVRHDRQRVRLAGRSQVRRLNREEYENKLRAVLDAPWLQVADALPEDGVKDLFCKSGERLDFSHIQLQRLLEASSRAVRLAVDAAAHKPKVRRFYAREEPTLQRFVHYRFGQMAATRSIVPLLGWQSEPEIIRNKRPMSVGSTDQATRELEAMGVFSGAYSATTTYDFTRLKAPTDGRYKIRFKTYTFMAGPNGASGGDDHGLTGGNRAWWRPDRNVTFKGRRSEPVTLYALEPGGESRWLTTFDSHPEPSVFECVVDLRTGEGIRPDAARLVRTRPGWSGNPNATQDGVPGFAMNWLEVEGPLSDSWPPASYQAVFGDSPFETTDEGRVILVGHNQEDDARGLLTRFQGRLTQEEGPGAEPSMQVFRRAIALDQDFTEALIAATSAMLCSPEFLYLESAAGPLDQHAFRERLSYFLWNGPPEADLPPEGLATSEPEVVSSTVDGMLDDPRSDRFINALLDYWLDLRDIDANAPDAALYPDYYLDEMLTESSVLETRMFFRELIARDLPVRRLVEADFAFVNERLAQHYGIPDVEGVGLRRVDLPPDSTRGGLLTQASVLRVTANGTTTSPIVRGAWVSERLLGVEVPGPPSGVDAIEPDIRGAETIRQQLEKHRSTASCNACHAKFDPVGLGLECFDIAGGWRDRYRALGNEGDPVAGYGKNGNRFVFTLAQPVDSSGTLRGGDSFTDVRELKALLTADERRLARNLLHRLIVYATGSPVSFADRAEVESVLDDAAERGFGVRSLIHGLVQSPLFGRK</sequence>
<dbReference type="Pfam" id="PF07624">
    <property type="entry name" value="PSD2"/>
    <property type="match status" value="1"/>
</dbReference>
<evidence type="ECO:0000313" key="5">
    <source>
        <dbReference type="EMBL" id="QDU90813.1"/>
    </source>
</evidence>
<feature type="domain" description="DUF1588" evidence="3">
    <location>
        <begin position="596"/>
        <end position="692"/>
    </location>
</feature>
<dbReference type="InterPro" id="IPR013042">
    <property type="entry name" value="DUF1592"/>
</dbReference>
<evidence type="ECO:0000259" key="4">
    <source>
        <dbReference type="Pfam" id="PF07631"/>
    </source>
</evidence>
<gene>
    <name evidence="5" type="ORF">Pla175_42260</name>
</gene>
<dbReference type="Pfam" id="PF07627">
    <property type="entry name" value="PSCyt3"/>
    <property type="match status" value="1"/>
</dbReference>
<dbReference type="EMBL" id="CP036291">
    <property type="protein sequence ID" value="QDU90813.1"/>
    <property type="molecule type" value="Genomic_DNA"/>
</dbReference>
<keyword evidence="6" id="KW-1185">Reference proteome</keyword>
<evidence type="ECO:0000313" key="6">
    <source>
        <dbReference type="Proteomes" id="UP000317429"/>
    </source>
</evidence>
<evidence type="ECO:0000259" key="3">
    <source>
        <dbReference type="Pfam" id="PF07627"/>
    </source>
</evidence>
<evidence type="ECO:0000259" key="2">
    <source>
        <dbReference type="Pfam" id="PF07626"/>
    </source>
</evidence>
<reference evidence="5 6" key="1">
    <citation type="submission" date="2019-02" db="EMBL/GenBank/DDBJ databases">
        <title>Deep-cultivation of Planctomycetes and their phenomic and genomic characterization uncovers novel biology.</title>
        <authorList>
            <person name="Wiegand S."/>
            <person name="Jogler M."/>
            <person name="Boedeker C."/>
            <person name="Pinto D."/>
            <person name="Vollmers J."/>
            <person name="Rivas-Marin E."/>
            <person name="Kohn T."/>
            <person name="Peeters S.H."/>
            <person name="Heuer A."/>
            <person name="Rast P."/>
            <person name="Oberbeckmann S."/>
            <person name="Bunk B."/>
            <person name="Jeske O."/>
            <person name="Meyerdierks A."/>
            <person name="Storesund J.E."/>
            <person name="Kallscheuer N."/>
            <person name="Luecker S."/>
            <person name="Lage O.M."/>
            <person name="Pohl T."/>
            <person name="Merkel B.J."/>
            <person name="Hornburger P."/>
            <person name="Mueller R.-W."/>
            <person name="Bruemmer F."/>
            <person name="Labrenz M."/>
            <person name="Spormann A.M."/>
            <person name="Op den Camp H."/>
            <person name="Overmann J."/>
            <person name="Amann R."/>
            <person name="Jetten M.S.M."/>
            <person name="Mascher T."/>
            <person name="Medema M.H."/>
            <person name="Devos D.P."/>
            <person name="Kaster A.-K."/>
            <person name="Ovreas L."/>
            <person name="Rohde M."/>
            <person name="Galperin M.Y."/>
            <person name="Jogler C."/>
        </authorList>
    </citation>
    <scope>NUCLEOTIDE SEQUENCE [LARGE SCALE GENOMIC DNA]</scope>
    <source>
        <strain evidence="5 6">Pla175</strain>
    </source>
</reference>
<dbReference type="KEGG" id="pnd:Pla175_42260"/>
<dbReference type="Proteomes" id="UP000317429">
    <property type="component" value="Chromosome"/>
</dbReference>
<dbReference type="AlphaFoldDB" id="A0A518DH61"/>
<dbReference type="InterPro" id="IPR011478">
    <property type="entry name" value="DUF1585"/>
</dbReference>
<evidence type="ECO:0008006" key="7">
    <source>
        <dbReference type="Google" id="ProtNLM"/>
    </source>
</evidence>
<evidence type="ECO:0000259" key="1">
    <source>
        <dbReference type="Pfam" id="PF07624"/>
    </source>
</evidence>
<dbReference type="InterPro" id="IPR013036">
    <property type="entry name" value="DUF1587"/>
</dbReference>
<dbReference type="InterPro" id="IPR013039">
    <property type="entry name" value="DUF1588"/>
</dbReference>
<dbReference type="Pfam" id="PF07626">
    <property type="entry name" value="PSD3"/>
    <property type="match status" value="1"/>
</dbReference>
<feature type="domain" description="DUF1585" evidence="1">
    <location>
        <begin position="730"/>
        <end position="802"/>
    </location>
</feature>
<proteinExistence type="predicted"/>